<feature type="transmembrane region" description="Helical" evidence="10">
    <location>
        <begin position="669"/>
        <end position="690"/>
    </location>
</feature>
<feature type="transmembrane region" description="Helical" evidence="10">
    <location>
        <begin position="327"/>
        <end position="346"/>
    </location>
</feature>
<name>A0A1G8HT12_9BURK</name>
<evidence type="ECO:0000313" key="12">
    <source>
        <dbReference type="EMBL" id="SDI09759.1"/>
    </source>
</evidence>
<dbReference type="FunFam" id="3.90.550.10:FF:000079">
    <property type="entry name" value="Probable glycosyl transferase"/>
    <property type="match status" value="1"/>
</dbReference>
<feature type="transmembrane region" description="Helical" evidence="10">
    <location>
        <begin position="118"/>
        <end position="135"/>
    </location>
</feature>
<keyword evidence="2" id="KW-1003">Cell membrane</keyword>
<dbReference type="SUPFAM" id="SSF53448">
    <property type="entry name" value="Nucleotide-diphospho-sugar transferases"/>
    <property type="match status" value="1"/>
</dbReference>
<dbReference type="Pfam" id="PF09594">
    <property type="entry name" value="GT87"/>
    <property type="match status" value="1"/>
</dbReference>
<feature type="transmembrane region" description="Helical" evidence="10">
    <location>
        <begin position="43"/>
        <end position="63"/>
    </location>
</feature>
<dbReference type="GO" id="GO:0005886">
    <property type="term" value="C:plasma membrane"/>
    <property type="evidence" value="ECO:0007669"/>
    <property type="project" value="UniProtKB-SubCell"/>
</dbReference>
<dbReference type="AlphaFoldDB" id="A0A1G8HT12"/>
<evidence type="ECO:0000256" key="2">
    <source>
        <dbReference type="ARBA" id="ARBA00022475"/>
    </source>
</evidence>
<keyword evidence="3" id="KW-0328">Glycosyltransferase</keyword>
<protein>
    <submittedName>
        <fullName evidence="12">Glycosyltransferase involved in cell wall bisynthesis</fullName>
    </submittedName>
</protein>
<dbReference type="InterPro" id="IPR001173">
    <property type="entry name" value="Glyco_trans_2-like"/>
</dbReference>
<comment type="subcellular location">
    <subcellularLocation>
        <location evidence="1">Cell membrane</location>
        <topology evidence="1">Multi-pass membrane protein</topology>
    </subcellularLocation>
</comment>
<dbReference type="Proteomes" id="UP000199706">
    <property type="component" value="Unassembled WGS sequence"/>
</dbReference>
<reference evidence="12 13" key="1">
    <citation type="submission" date="2016-10" db="EMBL/GenBank/DDBJ databases">
        <authorList>
            <person name="de Groot N.N."/>
        </authorList>
    </citation>
    <scope>NUCLEOTIDE SEQUENCE [LARGE SCALE GENOMIC DNA]</scope>
    <source>
        <strain evidence="12 13">LMG 2247</strain>
    </source>
</reference>
<evidence type="ECO:0000256" key="7">
    <source>
        <dbReference type="ARBA" id="ARBA00023136"/>
    </source>
</evidence>
<dbReference type="CDD" id="cd04187">
    <property type="entry name" value="DPM1_like_bac"/>
    <property type="match status" value="1"/>
</dbReference>
<feature type="transmembrane region" description="Helical" evidence="10">
    <location>
        <begin position="169"/>
        <end position="200"/>
    </location>
</feature>
<feature type="transmembrane region" description="Helical" evidence="10">
    <location>
        <begin position="141"/>
        <end position="162"/>
    </location>
</feature>
<evidence type="ECO:0000256" key="3">
    <source>
        <dbReference type="ARBA" id="ARBA00022676"/>
    </source>
</evidence>
<keyword evidence="6 10" id="KW-1133">Transmembrane helix</keyword>
<dbReference type="EMBL" id="FNCJ01000017">
    <property type="protein sequence ID" value="SDI09759.1"/>
    <property type="molecule type" value="Genomic_DNA"/>
</dbReference>
<evidence type="ECO:0000259" key="11">
    <source>
        <dbReference type="Pfam" id="PF00535"/>
    </source>
</evidence>
<proteinExistence type="inferred from homology"/>
<feature type="transmembrane region" description="Helical" evidence="10">
    <location>
        <begin position="300"/>
        <end position="320"/>
    </location>
</feature>
<evidence type="ECO:0000256" key="4">
    <source>
        <dbReference type="ARBA" id="ARBA00022679"/>
    </source>
</evidence>
<dbReference type="GO" id="GO:0016758">
    <property type="term" value="F:hexosyltransferase activity"/>
    <property type="evidence" value="ECO:0007669"/>
    <property type="project" value="InterPro"/>
</dbReference>
<feature type="transmembrane region" description="Helical" evidence="10">
    <location>
        <begin position="206"/>
        <end position="230"/>
    </location>
</feature>
<dbReference type="PANTHER" id="PTHR48090">
    <property type="entry name" value="UNDECAPRENYL-PHOSPHATE 4-DEOXY-4-FORMAMIDO-L-ARABINOSE TRANSFERASE-RELATED"/>
    <property type="match status" value="1"/>
</dbReference>
<comment type="similarity">
    <text evidence="9">Belongs to the glycosyltransferase 2 family. GtrB subfamily.</text>
</comment>
<evidence type="ECO:0000256" key="1">
    <source>
        <dbReference type="ARBA" id="ARBA00004651"/>
    </source>
</evidence>
<comment type="similarity">
    <text evidence="8">Belongs to the glycosyltransferase 87 family.</text>
</comment>
<keyword evidence="5 10" id="KW-0812">Transmembrane</keyword>
<accession>A0A1G8HT12</accession>
<sequence>MNPLSSNVMRIARRRAPGVYGAAHAAHTAHATRWPHWLNSERLRIYGLVALACYGLFLAVYVYRAEWQHRPDFGPLALDFLPFWSASFLALHRHAIDAYNLVALTAVETEAISRSPGILPWLYPPTFLLVVYPLALLPFKIAAAAFLGGTLAFFVSVVRAIVPGRQTVLLALAFPGSALVMVCGQNGLLTASLIGLGLVLLRRRPVLAGICFGLLCIKPHLAVLLPLALLCSRSWRALGAMALTAATLLAVSVLLFGTATLLAFLHNAGFISSLVESGRAALARIPTVFAMATLAHVPRAWAYAAQGVAALAAAAAVCHAWGRDCSYALRAAVLVCASLLVSPYLFDYDLTWLGVLIAWYARHGLARGWKRYEREWLVGLWFAPIAGVFVVAQLKFQFMPLVMIATLWMLTRRIARERQESVVLQDDNGEGGNMSHHNNRNLISLVVPFYNEGEAVGHFFAQIVPVLEAIEGIRFEIVCVNDGSKDTTLEQLIAVSAKDARVRVVDLTRNFGKEAALTAGLDEALGDAVIPIDADLQDPPSLIPVMIEHWRAGADVVAAKRSNRASDSFAKRTAAALYYRVHNALSDLKVPENVGDFRLMDRVVVNALKRLPERRRFMKGLFAWVGYRTVIVEYQREARSAGHSKFSGWRLWNFALEGITGFSTVPLRCWTYIGLVIAAVAFGYGGFMIGRTLIFGNPVPGYASLLCVLLFMGGIELIGIGVVGEYIGRIYYESKQRPVYLVRRRYQARSKVSALPLREGVARAAAPLRFEHPRKRVTLRMRMRVAAR</sequence>
<keyword evidence="4 12" id="KW-0808">Transferase</keyword>
<gene>
    <name evidence="12" type="ORF">SAMN05216466_11759</name>
</gene>
<organism evidence="12 13">
    <name type="scientific">Paraburkholderia phenazinium</name>
    <dbReference type="NCBI Taxonomy" id="60549"/>
    <lineage>
        <taxon>Bacteria</taxon>
        <taxon>Pseudomonadati</taxon>
        <taxon>Pseudomonadota</taxon>
        <taxon>Betaproteobacteria</taxon>
        <taxon>Burkholderiales</taxon>
        <taxon>Burkholderiaceae</taxon>
        <taxon>Paraburkholderia</taxon>
    </lineage>
</organism>
<evidence type="ECO:0000256" key="8">
    <source>
        <dbReference type="ARBA" id="ARBA00024033"/>
    </source>
</evidence>
<feature type="domain" description="Glycosyltransferase 2-like" evidence="11">
    <location>
        <begin position="444"/>
        <end position="606"/>
    </location>
</feature>
<evidence type="ECO:0000256" key="9">
    <source>
        <dbReference type="ARBA" id="ARBA00038152"/>
    </source>
</evidence>
<dbReference type="Gene3D" id="3.90.550.10">
    <property type="entry name" value="Spore Coat Polysaccharide Biosynthesis Protein SpsA, Chain A"/>
    <property type="match status" value="1"/>
</dbReference>
<evidence type="ECO:0000256" key="5">
    <source>
        <dbReference type="ARBA" id="ARBA00022692"/>
    </source>
</evidence>
<feature type="transmembrane region" description="Helical" evidence="10">
    <location>
        <begin position="242"/>
        <end position="265"/>
    </location>
</feature>
<dbReference type="PANTHER" id="PTHR48090:SF1">
    <property type="entry name" value="PROPHAGE BACTOPRENOL GLUCOSYL TRANSFERASE HOMOLOG"/>
    <property type="match status" value="1"/>
</dbReference>
<dbReference type="InterPro" id="IPR029044">
    <property type="entry name" value="Nucleotide-diphossugar_trans"/>
</dbReference>
<keyword evidence="7 10" id="KW-0472">Membrane</keyword>
<evidence type="ECO:0000313" key="13">
    <source>
        <dbReference type="Proteomes" id="UP000199706"/>
    </source>
</evidence>
<feature type="transmembrane region" description="Helical" evidence="10">
    <location>
        <begin position="702"/>
        <end position="727"/>
    </location>
</feature>
<dbReference type="InterPro" id="IPR050256">
    <property type="entry name" value="Glycosyltransferase_2"/>
</dbReference>
<evidence type="ECO:0000256" key="6">
    <source>
        <dbReference type="ARBA" id="ARBA00022989"/>
    </source>
</evidence>
<dbReference type="InterPro" id="IPR018584">
    <property type="entry name" value="GT87"/>
</dbReference>
<dbReference type="Pfam" id="PF00535">
    <property type="entry name" value="Glycos_transf_2"/>
    <property type="match status" value="1"/>
</dbReference>
<evidence type="ECO:0000256" key="10">
    <source>
        <dbReference type="SAM" id="Phobius"/>
    </source>
</evidence>